<comment type="caution">
    <text evidence="6">The sequence shown here is derived from an EMBL/GenBank/DDBJ whole genome shotgun (WGS) entry which is preliminary data.</text>
</comment>
<dbReference type="Pfam" id="PF04061">
    <property type="entry name" value="ORMDL"/>
    <property type="match status" value="1"/>
</dbReference>
<protein>
    <submittedName>
        <fullName evidence="6">4295_t:CDS:1</fullName>
    </submittedName>
</protein>
<dbReference type="InterPro" id="IPR007203">
    <property type="entry name" value="ORMDL"/>
</dbReference>
<dbReference type="EMBL" id="CAJVPI010001201">
    <property type="protein sequence ID" value="CAG8600246.1"/>
    <property type="molecule type" value="Genomic_DNA"/>
</dbReference>
<dbReference type="PANTHER" id="PTHR12665">
    <property type="entry name" value="ORMDL PROTEINS"/>
    <property type="match status" value="1"/>
</dbReference>
<gene>
    <name evidence="6" type="ORF">PBRASI_LOCUS7600</name>
</gene>
<feature type="transmembrane region" description="Helical" evidence="5">
    <location>
        <begin position="67"/>
        <end position="85"/>
    </location>
</feature>
<feature type="transmembrane region" description="Helical" evidence="5">
    <location>
        <begin position="133"/>
        <end position="154"/>
    </location>
</feature>
<evidence type="ECO:0000256" key="5">
    <source>
        <dbReference type="SAM" id="Phobius"/>
    </source>
</evidence>
<keyword evidence="2 5" id="KW-0812">Transmembrane</keyword>
<evidence type="ECO:0000313" key="6">
    <source>
        <dbReference type="EMBL" id="CAG8600246.1"/>
    </source>
</evidence>
<evidence type="ECO:0000256" key="3">
    <source>
        <dbReference type="ARBA" id="ARBA00022989"/>
    </source>
</evidence>
<reference evidence="6" key="1">
    <citation type="submission" date="2021-06" db="EMBL/GenBank/DDBJ databases">
        <authorList>
            <person name="Kallberg Y."/>
            <person name="Tangrot J."/>
            <person name="Rosling A."/>
        </authorList>
    </citation>
    <scope>NUCLEOTIDE SEQUENCE</scope>
    <source>
        <strain evidence="6">BR232B</strain>
    </source>
</reference>
<name>A0A9N9GCE1_9GLOM</name>
<evidence type="ECO:0000256" key="4">
    <source>
        <dbReference type="ARBA" id="ARBA00023136"/>
    </source>
</evidence>
<dbReference type="PIRSF" id="PIRSF018147">
    <property type="entry name" value="ORMDL"/>
    <property type="match status" value="1"/>
</dbReference>
<dbReference type="Proteomes" id="UP000789739">
    <property type="component" value="Unassembled WGS sequence"/>
</dbReference>
<evidence type="ECO:0000256" key="2">
    <source>
        <dbReference type="ARBA" id="ARBA00022692"/>
    </source>
</evidence>
<accession>A0A9N9GCE1</accession>
<keyword evidence="4 5" id="KW-0472">Membrane</keyword>
<proteinExistence type="predicted"/>
<organism evidence="6 7">
    <name type="scientific">Paraglomus brasilianum</name>
    <dbReference type="NCBI Taxonomy" id="144538"/>
    <lineage>
        <taxon>Eukaryota</taxon>
        <taxon>Fungi</taxon>
        <taxon>Fungi incertae sedis</taxon>
        <taxon>Mucoromycota</taxon>
        <taxon>Glomeromycotina</taxon>
        <taxon>Glomeromycetes</taxon>
        <taxon>Paraglomerales</taxon>
        <taxon>Paraglomeraceae</taxon>
        <taxon>Paraglomus</taxon>
    </lineage>
</organism>
<feature type="transmembrane region" description="Helical" evidence="5">
    <location>
        <begin position="34"/>
        <end position="55"/>
    </location>
</feature>
<keyword evidence="3 5" id="KW-1133">Transmembrane helix</keyword>
<comment type="subcellular location">
    <subcellularLocation>
        <location evidence="1">Membrane</location>
        <topology evidence="1">Multi-pass membrane protein</topology>
    </subcellularLocation>
</comment>
<dbReference type="OrthoDB" id="1932233at2759"/>
<keyword evidence="7" id="KW-1185">Reference proteome</keyword>
<dbReference type="GO" id="GO:0005789">
    <property type="term" value="C:endoplasmic reticulum membrane"/>
    <property type="evidence" value="ECO:0007669"/>
    <property type="project" value="InterPro"/>
</dbReference>
<dbReference type="AlphaFoldDB" id="A0A9N9GCE1"/>
<evidence type="ECO:0000313" key="7">
    <source>
        <dbReference type="Proteomes" id="UP000789739"/>
    </source>
</evidence>
<sequence>MSRNRSRSFITAEKPASYDETLDQSALPNLNSDWVYYPGAWVVHIFLIFCVKILFSSIPGVSSEASWTLTNLSYMVASFLMFHWVKGVPWEFNSGAYDNLTMWEQIDHGAQFTPAKKYLMAVPTVLFLLSTHYTFYDAVTFMINFTALLIVLIAKLPQLHRVRLFGINKFDETDG</sequence>
<evidence type="ECO:0000256" key="1">
    <source>
        <dbReference type="ARBA" id="ARBA00004141"/>
    </source>
</evidence>